<keyword evidence="4" id="KW-1185">Reference proteome</keyword>
<dbReference type="InterPro" id="IPR032675">
    <property type="entry name" value="LRR_dom_sf"/>
</dbReference>
<dbReference type="GO" id="GO:0031146">
    <property type="term" value="P:SCF-dependent proteasomal ubiquitin-dependent protein catabolic process"/>
    <property type="evidence" value="ECO:0007669"/>
    <property type="project" value="TreeGrafter"/>
</dbReference>
<dbReference type="Gene3D" id="3.80.10.10">
    <property type="entry name" value="Ribonuclease Inhibitor"/>
    <property type="match status" value="2"/>
</dbReference>
<evidence type="ECO:0000313" key="3">
    <source>
        <dbReference type="EMBL" id="KAK2553327.1"/>
    </source>
</evidence>
<proteinExistence type="predicted"/>
<evidence type="ECO:0000313" key="4">
    <source>
        <dbReference type="Proteomes" id="UP001249851"/>
    </source>
</evidence>
<accession>A0AAD9Q219</accession>
<evidence type="ECO:0000259" key="2">
    <source>
        <dbReference type="PROSITE" id="PS50181"/>
    </source>
</evidence>
<dbReference type="InterPro" id="IPR057207">
    <property type="entry name" value="FBXL15_LRR"/>
</dbReference>
<dbReference type="InterPro" id="IPR001611">
    <property type="entry name" value="Leu-rich_rpt"/>
</dbReference>
<feature type="domain" description="F-box" evidence="2">
    <location>
        <begin position="46"/>
        <end position="93"/>
    </location>
</feature>
<dbReference type="EMBL" id="JARQWQ010000078">
    <property type="protein sequence ID" value="KAK2553327.1"/>
    <property type="molecule type" value="Genomic_DNA"/>
</dbReference>
<dbReference type="Proteomes" id="UP001249851">
    <property type="component" value="Unassembled WGS sequence"/>
</dbReference>
<dbReference type="AlphaFoldDB" id="A0AAD9Q219"/>
<dbReference type="InterPro" id="IPR036047">
    <property type="entry name" value="F-box-like_dom_sf"/>
</dbReference>
<reference evidence="3" key="1">
    <citation type="journal article" date="2023" name="G3 (Bethesda)">
        <title>Whole genome assembly and annotation of the endangered Caribbean coral Acropora cervicornis.</title>
        <authorList>
            <person name="Selwyn J.D."/>
            <person name="Vollmer S.V."/>
        </authorList>
    </citation>
    <scope>NUCLEOTIDE SEQUENCE</scope>
    <source>
        <strain evidence="3">K2</strain>
    </source>
</reference>
<dbReference type="Pfam" id="PF12937">
    <property type="entry name" value="F-box-like"/>
    <property type="match status" value="1"/>
</dbReference>
<dbReference type="PANTHER" id="PTHR13318:SF95">
    <property type="entry name" value="F-BOX PROTEIN YLR352W"/>
    <property type="match status" value="1"/>
</dbReference>
<reference evidence="3" key="2">
    <citation type="journal article" date="2023" name="Science">
        <title>Genomic signatures of disease resistance in endangered staghorn corals.</title>
        <authorList>
            <person name="Vollmer S.V."/>
            <person name="Selwyn J.D."/>
            <person name="Despard B.A."/>
            <person name="Roesel C.L."/>
        </authorList>
    </citation>
    <scope>NUCLEOTIDE SEQUENCE</scope>
    <source>
        <strain evidence="3">K2</strain>
    </source>
</reference>
<keyword evidence="1" id="KW-0833">Ubl conjugation pathway</keyword>
<comment type="caution">
    <text evidence="3">The sequence shown here is derived from an EMBL/GenBank/DDBJ whole genome shotgun (WGS) entry which is preliminary data.</text>
</comment>
<dbReference type="SMART" id="SM00367">
    <property type="entry name" value="LRR_CC"/>
    <property type="match status" value="8"/>
</dbReference>
<dbReference type="InterPro" id="IPR001810">
    <property type="entry name" value="F-box_dom"/>
</dbReference>
<evidence type="ECO:0000256" key="1">
    <source>
        <dbReference type="ARBA" id="ARBA00022786"/>
    </source>
</evidence>
<dbReference type="Pfam" id="PF13516">
    <property type="entry name" value="LRR_6"/>
    <property type="match status" value="1"/>
</dbReference>
<dbReference type="SUPFAM" id="SSF81383">
    <property type="entry name" value="F-box domain"/>
    <property type="match status" value="1"/>
</dbReference>
<dbReference type="InterPro" id="IPR006553">
    <property type="entry name" value="Leu-rich_rpt_Cys-con_subtyp"/>
</dbReference>
<sequence>MEECDVRLEQNANIILDELANKELKDDDVEEIIVMENVLTKQLSFEYNFHDLPVELVLKIFSYLNLAELCKTTALVCKLWLHYSRSPVLRQKLSLSEITIPINHFDELSAVIVAHFPFLKHLYLQQKTKLTLVACRVLARVCPYLQCLSLASCETVTKEELNEFATFCPELRDINLEACAVTDECLEVLSKLPLQRLNACYCTHLTDRGLKFLATDCRHLRSLNFDGIQWISEEAIAVLVENCKECIELLWLDGEDMTDNLINLETLKLKKGTEFSAQALKELFEHLHPQRTGNARGLVHVNIGECSKLDDAAVEAIANSCRYLESIDISWCWEVTDTGLEHVINKCHWLVDLNICGGKNLHGNLLKEVPKLMQRLRSLDATQCNLISDDLLDELAFLMPKLVIFDYYGEKVFSSKFKVKDFPISDTKNSWLEESGSRLDGENE</sequence>
<gene>
    <name evidence="3" type="ORF">P5673_025298</name>
</gene>
<dbReference type="Pfam" id="PF25372">
    <property type="entry name" value="DUF7885"/>
    <property type="match status" value="1"/>
</dbReference>
<dbReference type="GO" id="GO:0019005">
    <property type="term" value="C:SCF ubiquitin ligase complex"/>
    <property type="evidence" value="ECO:0007669"/>
    <property type="project" value="TreeGrafter"/>
</dbReference>
<organism evidence="3 4">
    <name type="scientific">Acropora cervicornis</name>
    <name type="common">Staghorn coral</name>
    <dbReference type="NCBI Taxonomy" id="6130"/>
    <lineage>
        <taxon>Eukaryota</taxon>
        <taxon>Metazoa</taxon>
        <taxon>Cnidaria</taxon>
        <taxon>Anthozoa</taxon>
        <taxon>Hexacorallia</taxon>
        <taxon>Scleractinia</taxon>
        <taxon>Astrocoeniina</taxon>
        <taxon>Acroporidae</taxon>
        <taxon>Acropora</taxon>
    </lineage>
</organism>
<dbReference type="SUPFAM" id="SSF52047">
    <property type="entry name" value="RNI-like"/>
    <property type="match status" value="1"/>
</dbReference>
<dbReference type="PANTHER" id="PTHR13318">
    <property type="entry name" value="PARTNER OF PAIRED, ISOFORM B-RELATED"/>
    <property type="match status" value="1"/>
</dbReference>
<name>A0AAD9Q219_ACRCE</name>
<dbReference type="PROSITE" id="PS50181">
    <property type="entry name" value="FBOX"/>
    <property type="match status" value="1"/>
</dbReference>
<protein>
    <submittedName>
        <fullName evidence="3">F-box/LRR-repeat protein fbxl-1</fullName>
    </submittedName>
</protein>